<proteinExistence type="predicted"/>
<gene>
    <name evidence="2" type="ORF">PU634_06730</name>
</gene>
<accession>A0AA50KRM0</accession>
<dbReference type="KEGG" id="ope:PU634_06730"/>
<evidence type="ECO:0000259" key="1">
    <source>
        <dbReference type="Pfam" id="PF07143"/>
    </source>
</evidence>
<dbReference type="AlphaFoldDB" id="A0AA50KRM0"/>
<evidence type="ECO:0000313" key="2">
    <source>
        <dbReference type="EMBL" id="WMC12051.1"/>
    </source>
</evidence>
<sequence length="381" mass="42020">MSPGQRGLCTLCLLAQLAACDGEGRHQDRSDTGFAGLGATAEGYAEAHSGMRITFPGDHGPHPRFRLEWWYLTANLHDRRGEPLGVQWTLFRQAQRPNTTEETPGPWAVDHIWMAHMALSRGAQHRVAERFARGAGVGADQQAGVVLRPFRAWLDNWQLESLSTTGDELARLRLTAEARDGQGSFGYELELDAGGPLVRHGVNGFSQKSADGQGSMYYSQPFYRVRGQVWLNGERITVSGQAWLDREWSSQLLNPGQSGWDWFSLHLESGHKLMAFRLRGGGDNLGDHVSGSWISPAGEVTSLSADSLTLTPLKNAGVAGRRLPLYWRLTLPAQGLELEVSARHPNRWMNTSVPYWEGEVNVTDVASGKPLGQGYLEMTGY</sequence>
<keyword evidence="3" id="KW-1185">Reference proteome</keyword>
<name>A0AA50KRM0_9GAMM</name>
<dbReference type="Pfam" id="PF07143">
    <property type="entry name" value="CrtC"/>
    <property type="match status" value="1"/>
</dbReference>
<reference evidence="2 3" key="1">
    <citation type="submission" date="2023-02" db="EMBL/GenBank/DDBJ databases">
        <title>Complete genome sequence of a novel bacterium Oceanimonas sp. NTOU-MSR1 isolated from marine coast sediment.</title>
        <authorList>
            <person name="Yang H.-T."/>
            <person name="Chen Y.-L."/>
            <person name="Ho Y.-N."/>
        </authorList>
    </citation>
    <scope>NUCLEOTIDE SEQUENCE [LARGE SCALE GENOMIC DNA]</scope>
    <source>
        <strain evidence="2 3">NTOU-MSR1</strain>
    </source>
</reference>
<dbReference type="PANTHER" id="PTHR38591">
    <property type="entry name" value="HYDROLASE"/>
    <property type="match status" value="1"/>
</dbReference>
<organism evidence="2 3">
    <name type="scientific">Oceanimonas pelagia</name>
    <dbReference type="NCBI Taxonomy" id="3028314"/>
    <lineage>
        <taxon>Bacteria</taxon>
        <taxon>Pseudomonadati</taxon>
        <taxon>Pseudomonadota</taxon>
        <taxon>Gammaproteobacteria</taxon>
        <taxon>Aeromonadales</taxon>
        <taxon>Aeromonadaceae</taxon>
        <taxon>Oceanimonas</taxon>
    </lineage>
</organism>
<dbReference type="InterPro" id="IPR023374">
    <property type="entry name" value="AttH-like_dom_sf"/>
</dbReference>
<dbReference type="SUPFAM" id="SSF159245">
    <property type="entry name" value="AttH-like"/>
    <property type="match status" value="1"/>
</dbReference>
<protein>
    <submittedName>
        <fullName evidence="2">Lipocalin-like domain-containing protein</fullName>
    </submittedName>
</protein>
<dbReference type="InterPro" id="IPR010791">
    <property type="entry name" value="AttH_dom"/>
</dbReference>
<evidence type="ECO:0000313" key="3">
    <source>
        <dbReference type="Proteomes" id="UP001223802"/>
    </source>
</evidence>
<dbReference type="PANTHER" id="PTHR38591:SF1">
    <property type="entry name" value="BLL1000 PROTEIN"/>
    <property type="match status" value="1"/>
</dbReference>
<dbReference type="RefSeq" id="WP_306763288.1">
    <property type="nucleotide sequence ID" value="NZ_CP118224.1"/>
</dbReference>
<dbReference type="Pfam" id="PF17186">
    <property type="entry name" value="Lipocalin_9"/>
    <property type="match status" value="1"/>
</dbReference>
<dbReference type="Proteomes" id="UP001223802">
    <property type="component" value="Chromosome"/>
</dbReference>
<feature type="domain" description="AttH" evidence="1">
    <location>
        <begin position="68"/>
        <end position="250"/>
    </location>
</feature>
<dbReference type="EMBL" id="CP118224">
    <property type="protein sequence ID" value="WMC12051.1"/>
    <property type="molecule type" value="Genomic_DNA"/>
</dbReference>
<dbReference type="Gene3D" id="2.40.370.10">
    <property type="entry name" value="AttH-like domain"/>
    <property type="match status" value="2"/>
</dbReference>